<dbReference type="AlphaFoldDB" id="A0AA95SZ33"/>
<proteinExistence type="predicted"/>
<feature type="domain" description="UspA" evidence="1">
    <location>
        <begin position="1"/>
        <end position="144"/>
    </location>
</feature>
<dbReference type="RefSeq" id="WP_285235242.1">
    <property type="nucleotide sequence ID" value="NZ_CP116346.1"/>
</dbReference>
<keyword evidence="3" id="KW-1185">Reference proteome</keyword>
<dbReference type="InterPro" id="IPR006016">
    <property type="entry name" value="UspA"/>
</dbReference>
<gene>
    <name evidence="2" type="ORF">PFX98_10985</name>
</gene>
<evidence type="ECO:0000313" key="3">
    <source>
        <dbReference type="Proteomes" id="UP001177769"/>
    </source>
</evidence>
<name>A0AA95SZ33_9BURK</name>
<organism evidence="2 3">
    <name type="scientific">Paucibacter sediminis</name>
    <dbReference type="NCBI Taxonomy" id="3019553"/>
    <lineage>
        <taxon>Bacteria</taxon>
        <taxon>Pseudomonadati</taxon>
        <taxon>Pseudomonadota</taxon>
        <taxon>Betaproteobacteria</taxon>
        <taxon>Burkholderiales</taxon>
        <taxon>Sphaerotilaceae</taxon>
        <taxon>Roseateles</taxon>
    </lineage>
</organism>
<evidence type="ECO:0000259" key="1">
    <source>
        <dbReference type="Pfam" id="PF00582"/>
    </source>
</evidence>
<dbReference type="Proteomes" id="UP001177769">
    <property type="component" value="Chromosome"/>
</dbReference>
<dbReference type="CDD" id="cd00293">
    <property type="entry name" value="USP-like"/>
    <property type="match status" value="1"/>
</dbReference>
<protein>
    <submittedName>
        <fullName evidence="2">Universal stress protein</fullName>
    </submittedName>
</protein>
<dbReference type="EMBL" id="CP116346">
    <property type="protein sequence ID" value="WIT14119.1"/>
    <property type="molecule type" value="Genomic_DNA"/>
</dbReference>
<evidence type="ECO:0000313" key="2">
    <source>
        <dbReference type="EMBL" id="WIT14119.1"/>
    </source>
</evidence>
<dbReference type="Pfam" id="PF00582">
    <property type="entry name" value="Usp"/>
    <property type="match status" value="1"/>
</dbReference>
<dbReference type="Gene3D" id="3.40.50.620">
    <property type="entry name" value="HUPs"/>
    <property type="match status" value="1"/>
</dbReference>
<accession>A0AA95SZ33</accession>
<dbReference type="KEGG" id="pais:PFX98_10985"/>
<sequence>MFARILVAVGFGRSTGVAVEDGLRLAAELNAQVTFVHVVTSFDLPIVEAPAQAYLTPDELRAGLGAAAAAVLASAMAQAKAHGIDARCAAISGVSIARPLSEFAREEGCEFIVAGSSERTWWRRLFGTSVASTLADITDMPIWVSSQHPWREGGNFASRRALAPR</sequence>
<reference evidence="2" key="1">
    <citation type="submission" date="2023-01" db="EMBL/GenBank/DDBJ databases">
        <title>Whole genome sequence of Paucibacter sp. S2-9 isolated from pond sediment.</title>
        <authorList>
            <person name="Jung J.Y."/>
        </authorList>
    </citation>
    <scope>NUCLEOTIDE SEQUENCE</scope>
    <source>
        <strain evidence="2">S2-9</strain>
    </source>
</reference>
<dbReference type="SUPFAM" id="SSF52402">
    <property type="entry name" value="Adenine nucleotide alpha hydrolases-like"/>
    <property type="match status" value="1"/>
</dbReference>
<dbReference type="InterPro" id="IPR014729">
    <property type="entry name" value="Rossmann-like_a/b/a_fold"/>
</dbReference>